<feature type="compositionally biased region" description="Acidic residues" evidence="1">
    <location>
        <begin position="42"/>
        <end position="63"/>
    </location>
</feature>
<dbReference type="OrthoDB" id="9946270at2759"/>
<dbReference type="EMBL" id="BEZZ01000145">
    <property type="protein sequence ID" value="GCC26986.1"/>
    <property type="molecule type" value="Genomic_DNA"/>
</dbReference>
<reference evidence="2 3" key="1">
    <citation type="journal article" date="2018" name="Nat. Ecol. Evol.">
        <title>Shark genomes provide insights into elasmobranch evolution and the origin of vertebrates.</title>
        <authorList>
            <person name="Hara Y"/>
            <person name="Yamaguchi K"/>
            <person name="Onimaru K"/>
            <person name="Kadota M"/>
            <person name="Koyanagi M"/>
            <person name="Keeley SD"/>
            <person name="Tatsumi K"/>
            <person name="Tanaka K"/>
            <person name="Motone F"/>
            <person name="Kageyama Y"/>
            <person name="Nozu R"/>
            <person name="Adachi N"/>
            <person name="Nishimura O"/>
            <person name="Nakagawa R"/>
            <person name="Tanegashima C"/>
            <person name="Kiyatake I"/>
            <person name="Matsumoto R"/>
            <person name="Murakumo K"/>
            <person name="Nishida K"/>
            <person name="Terakita A"/>
            <person name="Kuratani S"/>
            <person name="Sato K"/>
            <person name="Hyodo S Kuraku.S."/>
        </authorList>
    </citation>
    <scope>NUCLEOTIDE SEQUENCE [LARGE SCALE GENOMIC DNA]</scope>
</reference>
<feature type="compositionally biased region" description="Basic and acidic residues" evidence="1">
    <location>
        <begin position="26"/>
        <end position="41"/>
    </location>
</feature>
<organism evidence="2 3">
    <name type="scientific">Chiloscyllium punctatum</name>
    <name type="common">Brownbanded bambooshark</name>
    <name type="synonym">Hemiscyllium punctatum</name>
    <dbReference type="NCBI Taxonomy" id="137246"/>
    <lineage>
        <taxon>Eukaryota</taxon>
        <taxon>Metazoa</taxon>
        <taxon>Chordata</taxon>
        <taxon>Craniata</taxon>
        <taxon>Vertebrata</taxon>
        <taxon>Chondrichthyes</taxon>
        <taxon>Elasmobranchii</taxon>
        <taxon>Galeomorphii</taxon>
        <taxon>Galeoidea</taxon>
        <taxon>Orectolobiformes</taxon>
        <taxon>Hemiscylliidae</taxon>
        <taxon>Chiloscyllium</taxon>
    </lineage>
</organism>
<dbReference type="OMA" id="RMHSQTL"/>
<evidence type="ECO:0000313" key="3">
    <source>
        <dbReference type="Proteomes" id="UP000287033"/>
    </source>
</evidence>
<dbReference type="Proteomes" id="UP000287033">
    <property type="component" value="Unassembled WGS sequence"/>
</dbReference>
<gene>
    <name evidence="2" type="ORF">chiPu_0005407</name>
</gene>
<name>A0A401S9D5_CHIPU</name>
<feature type="compositionally biased region" description="Polar residues" evidence="1">
    <location>
        <begin position="15"/>
        <end position="24"/>
    </location>
</feature>
<feature type="region of interest" description="Disordered" evidence="1">
    <location>
        <begin position="1"/>
        <end position="82"/>
    </location>
</feature>
<accession>A0A401S9D5</accession>
<feature type="compositionally biased region" description="Basic and acidic residues" evidence="1">
    <location>
        <begin position="1"/>
        <end position="14"/>
    </location>
</feature>
<evidence type="ECO:0000256" key="1">
    <source>
        <dbReference type="SAM" id="MobiDB-lite"/>
    </source>
</evidence>
<protein>
    <recommendedName>
        <fullName evidence="4">Microtubule-associated serine/threonine-protein kinase 4</fullName>
    </recommendedName>
</protein>
<evidence type="ECO:0008006" key="4">
    <source>
        <dbReference type="Google" id="ProtNLM"/>
    </source>
</evidence>
<sequence length="172" mass="19106">MEGKLEDLPERDASESSSDTLSEGEQSERWEPELQQKPGKDEDAEETSSDEEAADRDDDEESERFDHILYPPSFPFRKSSNPDVSFGTGKALKYKRQLSEDAKYLRRGSLGGALTGKYLLPPASTQLSWQQALETTNLIRMHSQTLGQSAPSLTASLVSVPSLALCMFEKCN</sequence>
<proteinExistence type="predicted"/>
<evidence type="ECO:0000313" key="2">
    <source>
        <dbReference type="EMBL" id="GCC26986.1"/>
    </source>
</evidence>
<dbReference type="AlphaFoldDB" id="A0A401S9D5"/>
<keyword evidence="3" id="KW-1185">Reference proteome</keyword>
<comment type="caution">
    <text evidence="2">The sequence shown here is derived from an EMBL/GenBank/DDBJ whole genome shotgun (WGS) entry which is preliminary data.</text>
</comment>
<dbReference type="STRING" id="137246.A0A401S9D5"/>